<dbReference type="InterPro" id="IPR052711">
    <property type="entry name" value="Zinc_ADH-like"/>
</dbReference>
<accession>A0A7W6GNW6</accession>
<gene>
    <name evidence="2" type="ORF">GGR44_001913</name>
</gene>
<dbReference type="Pfam" id="PF08240">
    <property type="entry name" value="ADH_N"/>
    <property type="match status" value="1"/>
</dbReference>
<dbReference type="InterPro" id="IPR013154">
    <property type="entry name" value="ADH-like_N"/>
</dbReference>
<dbReference type="InterPro" id="IPR036291">
    <property type="entry name" value="NAD(P)-bd_dom_sf"/>
</dbReference>
<dbReference type="SUPFAM" id="SSF50129">
    <property type="entry name" value="GroES-like"/>
    <property type="match status" value="1"/>
</dbReference>
<reference evidence="2 3" key="1">
    <citation type="submission" date="2020-08" db="EMBL/GenBank/DDBJ databases">
        <title>Genomic Encyclopedia of Type Strains, Phase IV (KMG-IV): sequencing the most valuable type-strain genomes for metagenomic binning, comparative biology and taxonomic classification.</title>
        <authorList>
            <person name="Goeker M."/>
        </authorList>
    </citation>
    <scope>NUCLEOTIDE SEQUENCE [LARGE SCALE GENOMIC DNA]</scope>
    <source>
        <strain evidence="2 3">DSM 29348</strain>
    </source>
</reference>
<organism evidence="2 3">
    <name type="scientific">Sphingobium fontiphilum</name>
    <dbReference type="NCBI Taxonomy" id="944425"/>
    <lineage>
        <taxon>Bacteria</taxon>
        <taxon>Pseudomonadati</taxon>
        <taxon>Pseudomonadota</taxon>
        <taxon>Alphaproteobacteria</taxon>
        <taxon>Sphingomonadales</taxon>
        <taxon>Sphingomonadaceae</taxon>
        <taxon>Sphingobium</taxon>
    </lineage>
</organism>
<dbReference type="PANTHER" id="PTHR45033">
    <property type="match status" value="1"/>
</dbReference>
<dbReference type="EMBL" id="JACIEB010000004">
    <property type="protein sequence ID" value="MBB3982250.1"/>
    <property type="molecule type" value="Genomic_DNA"/>
</dbReference>
<dbReference type="RefSeq" id="WP_246344491.1">
    <property type="nucleotide sequence ID" value="NZ_JACIEB010000004.1"/>
</dbReference>
<dbReference type="Gene3D" id="3.90.180.10">
    <property type="entry name" value="Medium-chain alcohol dehydrogenases, catalytic domain"/>
    <property type="match status" value="1"/>
</dbReference>
<comment type="caution">
    <text evidence="2">The sequence shown here is derived from an EMBL/GenBank/DDBJ whole genome shotgun (WGS) entry which is preliminary data.</text>
</comment>
<keyword evidence="3" id="KW-1185">Reference proteome</keyword>
<dbReference type="Proteomes" id="UP000552757">
    <property type="component" value="Unassembled WGS sequence"/>
</dbReference>
<dbReference type="InterPro" id="IPR013149">
    <property type="entry name" value="ADH-like_C"/>
</dbReference>
<dbReference type="Pfam" id="PF00107">
    <property type="entry name" value="ADH_zinc_N"/>
    <property type="match status" value="1"/>
</dbReference>
<dbReference type="PANTHER" id="PTHR45033:SF3">
    <property type="entry name" value="DEHYDROGENASE, PUTATIVE (AFU_ORTHOLOGUE AFUA_2G13270)-RELATED"/>
    <property type="match status" value="1"/>
</dbReference>
<sequence>MMTKMKALLLESTDGPEAVAVREVDVPTPGPGEVRVAVKAASVNHRELFIAHGQYPGMTVPSVMGCDGAGVVDMLGEGVTGASVGDEVILYPARQWGPRRDTPAPDFGLLGMPFTGTIAEYICVPVENLAPKPAFMTWEEAGAMPLTALTSWRALMFKGQLKPGEKLLISGIGGGVATFGLAFAVALGCDVWCTGESEEVLENARTMGAKDGLLFTDPEWRKKVGKMTGGVDVVLDGAPSPSLPNYIRAINPGGRIVIYGSTAGNEIKFNATDLFLKSATLLGSQVGDIIDFRDMLTFAEKHKIKPVIERTFPLTEAREALLHLRDKHSFGKISVVI</sequence>
<dbReference type="GO" id="GO:0016491">
    <property type="term" value="F:oxidoreductase activity"/>
    <property type="evidence" value="ECO:0007669"/>
    <property type="project" value="InterPro"/>
</dbReference>
<protein>
    <submittedName>
        <fullName evidence="2">NADPH:quinone reductase-like Zn-dependent oxidoreductase</fullName>
    </submittedName>
</protein>
<evidence type="ECO:0000313" key="2">
    <source>
        <dbReference type="EMBL" id="MBB3982250.1"/>
    </source>
</evidence>
<evidence type="ECO:0000259" key="1">
    <source>
        <dbReference type="SMART" id="SM00829"/>
    </source>
</evidence>
<dbReference type="Gene3D" id="3.40.50.720">
    <property type="entry name" value="NAD(P)-binding Rossmann-like Domain"/>
    <property type="match status" value="1"/>
</dbReference>
<dbReference type="AlphaFoldDB" id="A0A7W6GNW6"/>
<dbReference type="SUPFAM" id="SSF51735">
    <property type="entry name" value="NAD(P)-binding Rossmann-fold domains"/>
    <property type="match status" value="1"/>
</dbReference>
<dbReference type="InterPro" id="IPR011032">
    <property type="entry name" value="GroES-like_sf"/>
</dbReference>
<feature type="domain" description="Enoyl reductase (ER)" evidence="1">
    <location>
        <begin position="15"/>
        <end position="335"/>
    </location>
</feature>
<dbReference type="SMART" id="SM00829">
    <property type="entry name" value="PKS_ER"/>
    <property type="match status" value="1"/>
</dbReference>
<dbReference type="InterPro" id="IPR020843">
    <property type="entry name" value="ER"/>
</dbReference>
<name>A0A7W6GNW6_9SPHN</name>
<evidence type="ECO:0000313" key="3">
    <source>
        <dbReference type="Proteomes" id="UP000552757"/>
    </source>
</evidence>
<proteinExistence type="predicted"/>